<reference evidence="6 7" key="1">
    <citation type="submission" date="2018-05" db="EMBL/GenBank/DDBJ databases">
        <title>Evolution of GPA BGCs.</title>
        <authorList>
            <person name="Waglechner N."/>
            <person name="Wright G.D."/>
        </authorList>
    </citation>
    <scope>NUCLEOTIDE SEQUENCE [LARGE SCALE GENOMIC DNA]</scope>
    <source>
        <strain evidence="6 7">A82846</strain>
    </source>
</reference>
<evidence type="ECO:0000256" key="1">
    <source>
        <dbReference type="ARBA" id="ARBA00023015"/>
    </source>
</evidence>
<comment type="caution">
    <text evidence="6">The sequence shown here is derived from an EMBL/GenBank/DDBJ whole genome shotgun (WGS) entry which is preliminary data.</text>
</comment>
<evidence type="ECO:0000259" key="5">
    <source>
        <dbReference type="PROSITE" id="PS51118"/>
    </source>
</evidence>
<evidence type="ECO:0000256" key="3">
    <source>
        <dbReference type="ARBA" id="ARBA00023163"/>
    </source>
</evidence>
<dbReference type="AlphaFoldDB" id="A0A428YAV9"/>
<evidence type="ECO:0000313" key="7">
    <source>
        <dbReference type="Proteomes" id="UP000287547"/>
    </source>
</evidence>
<name>A0A428YAV9_KIBAR</name>
<dbReference type="SUPFAM" id="SSF46785">
    <property type="entry name" value="Winged helix' DNA-binding domain"/>
    <property type="match status" value="1"/>
</dbReference>
<keyword evidence="1" id="KW-0805">Transcription regulation</keyword>
<protein>
    <submittedName>
        <fullName evidence="6">Transcriptional regulator</fullName>
    </submittedName>
</protein>
<sequence>MRHMQSQSEARVGHQTETWDASLVPDARGKTDRPSPDCPVEVALDAISGRWTTLVLRELMHGPLSFSELRSRLPSVSAKVLSDRLHGLTSRGLASCSRTTGFPARTTYQLTSRGLALRPLLITLYEVGSELLTTAAQDPS</sequence>
<evidence type="ECO:0000256" key="2">
    <source>
        <dbReference type="ARBA" id="ARBA00023125"/>
    </source>
</evidence>
<dbReference type="InterPro" id="IPR002577">
    <property type="entry name" value="HTH_HxlR"/>
</dbReference>
<keyword evidence="2" id="KW-0238">DNA-binding</keyword>
<accession>A0A428YAV9</accession>
<dbReference type="PROSITE" id="PS51118">
    <property type="entry name" value="HTH_HXLR"/>
    <property type="match status" value="1"/>
</dbReference>
<dbReference type="EMBL" id="QHKI01000094">
    <property type="protein sequence ID" value="RSM64630.1"/>
    <property type="molecule type" value="Genomic_DNA"/>
</dbReference>
<keyword evidence="3" id="KW-0804">Transcription</keyword>
<organism evidence="6 7">
    <name type="scientific">Kibdelosporangium aridum</name>
    <dbReference type="NCBI Taxonomy" id="2030"/>
    <lineage>
        <taxon>Bacteria</taxon>
        <taxon>Bacillati</taxon>
        <taxon>Actinomycetota</taxon>
        <taxon>Actinomycetes</taxon>
        <taxon>Pseudonocardiales</taxon>
        <taxon>Pseudonocardiaceae</taxon>
        <taxon>Kibdelosporangium</taxon>
    </lineage>
</organism>
<dbReference type="InterPro" id="IPR036390">
    <property type="entry name" value="WH_DNA-bd_sf"/>
</dbReference>
<dbReference type="OrthoDB" id="5148120at2"/>
<dbReference type="Proteomes" id="UP000287547">
    <property type="component" value="Unassembled WGS sequence"/>
</dbReference>
<feature type="compositionally biased region" description="Polar residues" evidence="4">
    <location>
        <begin position="1"/>
        <end position="19"/>
    </location>
</feature>
<feature type="domain" description="HTH hxlR-type" evidence="5">
    <location>
        <begin position="38"/>
        <end position="136"/>
    </location>
</feature>
<evidence type="ECO:0000313" key="6">
    <source>
        <dbReference type="EMBL" id="RSM64630.1"/>
    </source>
</evidence>
<dbReference type="GO" id="GO:0003677">
    <property type="term" value="F:DNA binding"/>
    <property type="evidence" value="ECO:0007669"/>
    <property type="project" value="UniProtKB-KW"/>
</dbReference>
<dbReference type="Gene3D" id="1.10.10.10">
    <property type="entry name" value="Winged helix-like DNA-binding domain superfamily/Winged helix DNA-binding domain"/>
    <property type="match status" value="1"/>
</dbReference>
<dbReference type="InterPro" id="IPR036388">
    <property type="entry name" value="WH-like_DNA-bd_sf"/>
</dbReference>
<evidence type="ECO:0000256" key="4">
    <source>
        <dbReference type="SAM" id="MobiDB-lite"/>
    </source>
</evidence>
<dbReference type="PANTHER" id="PTHR33204">
    <property type="entry name" value="TRANSCRIPTIONAL REGULATOR, MARR FAMILY"/>
    <property type="match status" value="1"/>
</dbReference>
<gene>
    <name evidence="6" type="ORF">DMH04_50840</name>
</gene>
<dbReference type="Pfam" id="PF01638">
    <property type="entry name" value="HxlR"/>
    <property type="match status" value="1"/>
</dbReference>
<proteinExistence type="predicted"/>
<feature type="region of interest" description="Disordered" evidence="4">
    <location>
        <begin position="1"/>
        <end position="37"/>
    </location>
</feature>